<gene>
    <name evidence="10" type="ORF">MARGE09_P3504</name>
</gene>
<keyword evidence="11" id="KW-1185">Reference proteome</keyword>
<keyword evidence="10" id="KW-0969">Cilium</keyword>
<evidence type="ECO:0000256" key="4">
    <source>
        <dbReference type="ARBA" id="ARBA00023143"/>
    </source>
</evidence>
<dbReference type="GO" id="GO:0071978">
    <property type="term" value="P:bacterial-type flagellum-dependent swarming motility"/>
    <property type="evidence" value="ECO:0007669"/>
    <property type="project" value="TreeGrafter"/>
</dbReference>
<reference evidence="10 11" key="1">
    <citation type="journal article" date="2022" name="IScience">
        <title>An ultrasensitive nanofiber-based assay for enzymatic hydrolysis and deep-sea microbial degradation of cellulose.</title>
        <authorList>
            <person name="Tsudome M."/>
            <person name="Tachioka M."/>
            <person name="Miyazaki M."/>
            <person name="Uchimura K."/>
            <person name="Tsuda M."/>
            <person name="Takaki Y."/>
            <person name="Deguchi S."/>
        </authorList>
    </citation>
    <scope>NUCLEOTIDE SEQUENCE [LARGE SCALE GENOMIC DNA]</scope>
    <source>
        <strain evidence="10 11">GE09</strain>
    </source>
</reference>
<dbReference type="GO" id="GO:0009425">
    <property type="term" value="C:bacterial-type flagellum basal body"/>
    <property type="evidence" value="ECO:0007669"/>
    <property type="project" value="UniProtKB-SubCell"/>
</dbReference>
<dbReference type="Gene3D" id="2.60.98.20">
    <property type="entry name" value="Flagellar hook protein FlgE"/>
    <property type="match status" value="1"/>
</dbReference>
<dbReference type="Pfam" id="PF00460">
    <property type="entry name" value="Flg_bb_rod"/>
    <property type="match status" value="1"/>
</dbReference>
<comment type="similarity">
    <text evidence="2 5">Belongs to the flagella basal body rod proteins family.</text>
</comment>
<keyword evidence="4 5" id="KW-0975">Bacterial flagellum</keyword>
<evidence type="ECO:0000259" key="8">
    <source>
        <dbReference type="Pfam" id="PF07559"/>
    </source>
</evidence>
<dbReference type="InterPro" id="IPR037058">
    <property type="entry name" value="Falgellar_hook_FlgE_sf"/>
</dbReference>
<evidence type="ECO:0000256" key="2">
    <source>
        <dbReference type="ARBA" id="ARBA00009677"/>
    </source>
</evidence>
<evidence type="ECO:0000313" key="11">
    <source>
        <dbReference type="Proteomes" id="UP001320119"/>
    </source>
</evidence>
<evidence type="ECO:0000256" key="5">
    <source>
        <dbReference type="RuleBase" id="RU362116"/>
    </source>
</evidence>
<dbReference type="SUPFAM" id="SSF117143">
    <property type="entry name" value="Flagellar hook protein flgE"/>
    <property type="match status" value="2"/>
</dbReference>
<dbReference type="KEGG" id="marq:MARGE09_P3504"/>
<dbReference type="PANTHER" id="PTHR30435:SF1">
    <property type="entry name" value="FLAGELLAR HOOK PROTEIN FLGE"/>
    <property type="match status" value="1"/>
</dbReference>
<accession>A0AAN2BLM8</accession>
<dbReference type="InterPro" id="IPR001444">
    <property type="entry name" value="Flag_bb_rod_N"/>
</dbReference>
<dbReference type="Pfam" id="PF07559">
    <property type="entry name" value="FlgE_D2"/>
    <property type="match status" value="1"/>
</dbReference>
<evidence type="ECO:0000259" key="6">
    <source>
        <dbReference type="Pfam" id="PF00460"/>
    </source>
</evidence>
<dbReference type="PANTHER" id="PTHR30435">
    <property type="entry name" value="FLAGELLAR PROTEIN"/>
    <property type="match status" value="1"/>
</dbReference>
<evidence type="ECO:0000259" key="7">
    <source>
        <dbReference type="Pfam" id="PF06429"/>
    </source>
</evidence>
<dbReference type="InterPro" id="IPR010930">
    <property type="entry name" value="Flg_bb/hook_C_dom"/>
</dbReference>
<comment type="subcellular location">
    <subcellularLocation>
        <location evidence="1 5">Bacterial flagellum basal body</location>
    </subcellularLocation>
</comment>
<dbReference type="GO" id="GO:0005829">
    <property type="term" value="C:cytosol"/>
    <property type="evidence" value="ECO:0007669"/>
    <property type="project" value="TreeGrafter"/>
</dbReference>
<name>A0AAN2BLM8_9GAMM</name>
<dbReference type="Pfam" id="PF06429">
    <property type="entry name" value="Flg_bbr_C"/>
    <property type="match status" value="1"/>
</dbReference>
<dbReference type="InterPro" id="IPR011491">
    <property type="entry name" value="FlgE_D2"/>
</dbReference>
<sequence>MPFNTALSGIRAASSDLKVTGNNIANASTSGFKRSRAEFGDVYAISVLGSGSNAIGSGVRLQDVAQNFNQGSMAFTENSLDLAVNGNGFFVVQQGGEQFYTRAGTFGLDKDGYIVNNVDARLQGFPADGSGNISGLQGDIQVRTSNLAPRATTEVNMLLNLDASEPVLQTTGTAFSTDGNAVGVTQAGLSDDTVTTIEGTSFTFPITNDFSSTPMTFDVELTASTGNNGTASVNLTTASGTPATITNFNELRTLAGVINAQLSQPTPPQSSIDVLAEAVDLGGGSYRLDFVAAISGEASQVRVSNGSANTIEIGMAPSPAISTSVAGIAAVDNGYPRQAIDVTDDEGNTITYTAEKGATAAETASELNSLTGVTASASSTLTIPFSGFTNSNGNMTVTVNGVPLGADNLSSLESNINLLSRTTLPGISALVDPDTGDLTISSSVGDNLQISIDSLDDGDSVEVLGNPNAPGAILEVDDDGVLNNPSALPSDANSVVVGGSIDIVLDEGYSVANAVPPSVGLFGPLTSQAFSDVVLNDFDPADQDTYNWETQLTIFDSLGNSHVVTQYYVRQEYDVADPATAPNHWQMFVRIDGEDVGDPDTSLPPPENTLPTRAGYDVYFNDDGSLNRLLTEDILISNWTPKDVNGEPNGAMGPTNVLNGGSTLIPDPPTSSNFVINLEGTTQFSSDFSVNDVDQSGFTTGRLSGLNIGDDGVIFARFTNGESQVLGQVALADFANMEGLQPAGDTMWAENYESGAPNIGGPQSGALGAIQSGALEESNVDLSEELVNLIIAQRNFQASAKTIETADAVTQTIINLR</sequence>
<dbReference type="RefSeq" id="WP_236984458.1">
    <property type="nucleotide sequence ID" value="NZ_AP023086.1"/>
</dbReference>
<comment type="function">
    <text evidence="5">A flexible structure which links the flagellar filament to the drive apparatus in the basal body.</text>
</comment>
<dbReference type="EMBL" id="AP023086">
    <property type="protein sequence ID" value="BCD99303.1"/>
    <property type="molecule type" value="Genomic_DNA"/>
</dbReference>
<dbReference type="InterPro" id="IPR020013">
    <property type="entry name" value="Flagellar_FlgE/F/G"/>
</dbReference>
<dbReference type="Proteomes" id="UP001320119">
    <property type="component" value="Chromosome"/>
</dbReference>
<keyword evidence="10" id="KW-0966">Cell projection</keyword>
<dbReference type="InterPro" id="IPR053967">
    <property type="entry name" value="LlgE_F_G-like_D1"/>
</dbReference>
<protein>
    <recommendedName>
        <fullName evidence="3 5">Flagellar hook protein FlgE</fullName>
    </recommendedName>
</protein>
<feature type="domain" description="Flagellar basal-body/hook protein C-terminal" evidence="7">
    <location>
        <begin position="771"/>
        <end position="816"/>
    </location>
</feature>
<feature type="domain" description="Flagellar hook protein FlgE/F/G-like D1" evidence="9">
    <location>
        <begin position="83"/>
        <end position="142"/>
    </location>
</feature>
<dbReference type="NCBIfam" id="TIGR03506">
    <property type="entry name" value="FlgEFG_subfam"/>
    <property type="match status" value="2"/>
</dbReference>
<dbReference type="GO" id="GO:0009424">
    <property type="term" value="C:bacterial-type flagellum hook"/>
    <property type="evidence" value="ECO:0007669"/>
    <property type="project" value="TreeGrafter"/>
</dbReference>
<dbReference type="AlphaFoldDB" id="A0AAN2BLM8"/>
<feature type="domain" description="Flagellar hook protein FlgE D2" evidence="8">
    <location>
        <begin position="533"/>
        <end position="698"/>
    </location>
</feature>
<dbReference type="Pfam" id="PF22692">
    <property type="entry name" value="LlgE_F_G_D1"/>
    <property type="match status" value="1"/>
</dbReference>
<evidence type="ECO:0000313" key="10">
    <source>
        <dbReference type="EMBL" id="BCD99303.1"/>
    </source>
</evidence>
<evidence type="ECO:0000256" key="3">
    <source>
        <dbReference type="ARBA" id="ARBA00019015"/>
    </source>
</evidence>
<keyword evidence="10" id="KW-0282">Flagellum</keyword>
<organism evidence="10 11">
    <name type="scientific">Marinagarivorans cellulosilyticus</name>
    <dbReference type="NCBI Taxonomy" id="2721545"/>
    <lineage>
        <taxon>Bacteria</taxon>
        <taxon>Pseudomonadati</taxon>
        <taxon>Pseudomonadota</taxon>
        <taxon>Gammaproteobacteria</taxon>
        <taxon>Cellvibrionales</taxon>
        <taxon>Cellvibrionaceae</taxon>
        <taxon>Marinagarivorans</taxon>
    </lineage>
</organism>
<feature type="domain" description="Flagellar basal body rod protein N-terminal" evidence="6">
    <location>
        <begin position="3"/>
        <end position="33"/>
    </location>
</feature>
<evidence type="ECO:0000259" key="9">
    <source>
        <dbReference type="Pfam" id="PF22692"/>
    </source>
</evidence>
<proteinExistence type="inferred from homology"/>
<dbReference type="InterPro" id="IPR037925">
    <property type="entry name" value="FlgE/F/G-like"/>
</dbReference>
<evidence type="ECO:0000256" key="1">
    <source>
        <dbReference type="ARBA" id="ARBA00004117"/>
    </source>
</evidence>